<organism evidence="1 2">
    <name type="scientific">Prauserella marina</name>
    <dbReference type="NCBI Taxonomy" id="530584"/>
    <lineage>
        <taxon>Bacteria</taxon>
        <taxon>Bacillati</taxon>
        <taxon>Actinomycetota</taxon>
        <taxon>Actinomycetes</taxon>
        <taxon>Pseudonocardiales</taxon>
        <taxon>Pseudonocardiaceae</taxon>
        <taxon>Prauserella</taxon>
    </lineage>
</organism>
<name>A0A1G6NJ88_9PSEU</name>
<dbReference type="SMART" id="SM00327">
    <property type="entry name" value="VWA"/>
    <property type="match status" value="1"/>
</dbReference>
<dbReference type="InterPro" id="IPR051266">
    <property type="entry name" value="CLCR"/>
</dbReference>
<dbReference type="InterPro" id="IPR036465">
    <property type="entry name" value="vWFA_dom_sf"/>
</dbReference>
<accession>A0A1G6NJ88</accession>
<dbReference type="InterPro" id="IPR002035">
    <property type="entry name" value="VWF_A"/>
</dbReference>
<dbReference type="SUPFAM" id="SSF53300">
    <property type="entry name" value="vWA-like"/>
    <property type="match status" value="1"/>
</dbReference>
<reference evidence="1 2" key="1">
    <citation type="submission" date="2016-10" db="EMBL/GenBank/DDBJ databases">
        <authorList>
            <person name="de Groot N.N."/>
        </authorList>
    </citation>
    <scope>NUCLEOTIDE SEQUENCE [LARGE SCALE GENOMIC DNA]</scope>
    <source>
        <strain evidence="1 2">CGMCC 4.5506</strain>
    </source>
</reference>
<dbReference type="PANTHER" id="PTHR10579">
    <property type="entry name" value="CALCIUM-ACTIVATED CHLORIDE CHANNEL REGULATOR"/>
    <property type="match status" value="1"/>
</dbReference>
<dbReference type="RefSeq" id="WP_170140118.1">
    <property type="nucleotide sequence ID" value="NZ_CP016353.1"/>
</dbReference>
<evidence type="ECO:0000313" key="1">
    <source>
        <dbReference type="EMBL" id="SDC67829.1"/>
    </source>
</evidence>
<dbReference type="STRING" id="530584.SAMN05421630_103160"/>
<evidence type="ECO:0000313" key="2">
    <source>
        <dbReference type="Proteomes" id="UP000199494"/>
    </source>
</evidence>
<dbReference type="Gene3D" id="3.40.50.410">
    <property type="entry name" value="von Willebrand factor, type A domain"/>
    <property type="match status" value="1"/>
</dbReference>
<sequence length="647" mass="68197">MSRPARPAKLLTAALAAATFLALPATAAQAQEAEPKEQYAPTMLVLDASGSMAGEDPSGGTKMDAAKRAVHGVVEAAPTGSQVGLAAYGTGTGNSAAEKARGCQDVTVVHEPQPIKKDALTKAVDGLSPSGYTPIGKALQVAAEQLPEDGPRSIVLVSDGEDTCAPPEPCEVVKQLDGRGVELVVHTVGFGVDDAARKQLTCVAQSTGGTYTDAPDAKTLEQTLPRVTATALRNYEPAGTPITGTETYDPAPAAKPGQHLDTIGQKEKRYYAVDVPQGATAYFSATVSFPRLSGVSMTDDINSLQLRTYGENGQDCHEFASEMATRSSDGIPLTVATTWKGAIEEKTGETNRDRCQGGGRYYFALEWATVSSGVPERLPVELLVGVEPAATETGPVAVKPKVEFSEPSGADIPVVGGGSFNVAGVIDGSHTYADTVQRGEFVFYKVKLDWGQGLAYRVRFDETPKDGTRTVSNISTTFYSPYREEIDWDTTVYTGEAKTLPANDPAISTVPVRYNNRDADVRDARSQSVAGWYYIAVKVSPPHTDDGTAPSVPIKLDLTVTDEIEQGPSYQFASDEDRKNGPFGGQRAPGTPADDGDARSEANQVNTAASTSMVSTTGWIVIASAGVLVLVALLVGGLAVRRRKTTQ</sequence>
<dbReference type="Pfam" id="PF13519">
    <property type="entry name" value="VWA_2"/>
    <property type="match status" value="1"/>
</dbReference>
<dbReference type="Proteomes" id="UP000199494">
    <property type="component" value="Unassembled WGS sequence"/>
</dbReference>
<dbReference type="PROSITE" id="PS50234">
    <property type="entry name" value="VWFA"/>
    <property type="match status" value="1"/>
</dbReference>
<proteinExistence type="predicted"/>
<dbReference type="EMBL" id="FMZE01000003">
    <property type="protein sequence ID" value="SDC67829.1"/>
    <property type="molecule type" value="Genomic_DNA"/>
</dbReference>
<gene>
    <name evidence="1" type="ORF">SAMN05421630_103160</name>
</gene>
<dbReference type="AlphaFoldDB" id="A0A1G6NJ88"/>
<dbReference type="PANTHER" id="PTHR10579:SF43">
    <property type="entry name" value="ZINC FINGER (C3HC4-TYPE RING FINGER) FAMILY PROTEIN"/>
    <property type="match status" value="1"/>
</dbReference>
<protein>
    <submittedName>
        <fullName evidence="1">Ca-activated chloride channel family protein</fullName>
    </submittedName>
</protein>
<keyword evidence="2" id="KW-1185">Reference proteome</keyword>